<organism evidence="1 2">
    <name type="scientific">Rotaria magnacalcarata</name>
    <dbReference type="NCBI Taxonomy" id="392030"/>
    <lineage>
        <taxon>Eukaryota</taxon>
        <taxon>Metazoa</taxon>
        <taxon>Spiralia</taxon>
        <taxon>Gnathifera</taxon>
        <taxon>Rotifera</taxon>
        <taxon>Eurotatoria</taxon>
        <taxon>Bdelloidea</taxon>
        <taxon>Philodinida</taxon>
        <taxon>Philodinidae</taxon>
        <taxon>Rotaria</taxon>
    </lineage>
</organism>
<proteinExistence type="predicted"/>
<comment type="caution">
    <text evidence="1">The sequence shown here is derived from an EMBL/GenBank/DDBJ whole genome shotgun (WGS) entry which is preliminary data.</text>
</comment>
<gene>
    <name evidence="1" type="ORF">MBJ925_LOCUS5026</name>
</gene>
<dbReference type="Proteomes" id="UP000663824">
    <property type="component" value="Unassembled WGS sequence"/>
</dbReference>
<name>A0A816LE92_9BILA</name>
<dbReference type="EMBL" id="CAJNRE010001153">
    <property type="protein sequence ID" value="CAF1935773.1"/>
    <property type="molecule type" value="Genomic_DNA"/>
</dbReference>
<dbReference type="AlphaFoldDB" id="A0A816LE92"/>
<evidence type="ECO:0000313" key="1">
    <source>
        <dbReference type="EMBL" id="CAF1935773.1"/>
    </source>
</evidence>
<sequence>MRRASPEPYKNLLYEDYPEKNADRVKAMALEKIMSKEAKNRIREEVNQKLEPKISEKTANMNPIASKLTRKAIIAVVDEAINKAVDKVVNETVDHIMLGKTDKFKQT</sequence>
<protein>
    <submittedName>
        <fullName evidence="1">Uncharacterized protein</fullName>
    </submittedName>
</protein>
<accession>A0A816LE92</accession>
<evidence type="ECO:0000313" key="2">
    <source>
        <dbReference type="Proteomes" id="UP000663824"/>
    </source>
</evidence>
<reference evidence="1" key="1">
    <citation type="submission" date="2021-02" db="EMBL/GenBank/DDBJ databases">
        <authorList>
            <person name="Nowell W R."/>
        </authorList>
    </citation>
    <scope>NUCLEOTIDE SEQUENCE</scope>
</reference>